<comment type="subunit">
    <text evidence="10">Component of an histone acetyltransferase complex. Interacts with H3K4me3 and to a lesser extent with H3K4me2.</text>
</comment>
<dbReference type="PROSITE" id="PS01359">
    <property type="entry name" value="ZF_PHD_1"/>
    <property type="match status" value="1"/>
</dbReference>
<evidence type="ECO:0000256" key="2">
    <source>
        <dbReference type="ARBA" id="ARBA00010210"/>
    </source>
</evidence>
<dbReference type="CDD" id="cd15505">
    <property type="entry name" value="PHD_ING"/>
    <property type="match status" value="1"/>
</dbReference>
<evidence type="ECO:0000256" key="4">
    <source>
        <dbReference type="ARBA" id="ARBA00022771"/>
    </source>
</evidence>
<dbReference type="InterPro" id="IPR028651">
    <property type="entry name" value="ING_fam"/>
</dbReference>
<evidence type="ECO:0000256" key="6">
    <source>
        <dbReference type="ARBA" id="ARBA00023242"/>
    </source>
</evidence>
<feature type="binding site" evidence="8">
    <location>
        <position position="196"/>
    </location>
    <ligand>
        <name>Zn(2+)</name>
        <dbReference type="ChEBI" id="CHEBI:29105"/>
        <label>2</label>
    </ligand>
</feature>
<gene>
    <name evidence="13" type="ORF">L596_005063</name>
</gene>
<dbReference type="Gene3D" id="3.30.40.10">
    <property type="entry name" value="Zinc/RING finger domain, C3HC4 (zinc finger)"/>
    <property type="match status" value="1"/>
</dbReference>
<dbReference type="GO" id="GO:0008270">
    <property type="term" value="F:zinc ion binding"/>
    <property type="evidence" value="ECO:0007669"/>
    <property type="project" value="UniProtKB-KW"/>
</dbReference>
<organism evidence="13 14">
    <name type="scientific">Steinernema carpocapsae</name>
    <name type="common">Entomopathogenic nematode</name>
    <dbReference type="NCBI Taxonomy" id="34508"/>
    <lineage>
        <taxon>Eukaryota</taxon>
        <taxon>Metazoa</taxon>
        <taxon>Ecdysozoa</taxon>
        <taxon>Nematoda</taxon>
        <taxon>Chromadorea</taxon>
        <taxon>Rhabditida</taxon>
        <taxon>Tylenchina</taxon>
        <taxon>Panagrolaimomorpha</taxon>
        <taxon>Strongyloidoidea</taxon>
        <taxon>Steinernematidae</taxon>
        <taxon>Steinernema</taxon>
    </lineage>
</organism>
<dbReference type="SUPFAM" id="SSF57903">
    <property type="entry name" value="FYVE/PHD zinc finger"/>
    <property type="match status" value="1"/>
</dbReference>
<feature type="binding site" evidence="8">
    <location>
        <position position="180"/>
    </location>
    <ligand>
        <name>Zn(2+)</name>
        <dbReference type="ChEBI" id="CHEBI:29105"/>
        <label>1</label>
    </ligand>
</feature>
<feature type="binding site" evidence="8">
    <location>
        <position position="218"/>
    </location>
    <ligand>
        <name>Zn(2+)</name>
        <dbReference type="ChEBI" id="CHEBI:29105"/>
        <label>2</label>
    </ligand>
</feature>
<comment type="domain">
    <text evidence="10">The PHD-type zinc finger mediates the binding to H3K4me3.</text>
</comment>
<evidence type="ECO:0000259" key="12">
    <source>
        <dbReference type="PROSITE" id="PS50016"/>
    </source>
</evidence>
<keyword evidence="3 8" id="KW-0479">Metal-binding</keyword>
<dbReference type="InterPro" id="IPR001965">
    <property type="entry name" value="Znf_PHD"/>
</dbReference>
<evidence type="ECO:0000256" key="3">
    <source>
        <dbReference type="ARBA" id="ARBA00022723"/>
    </source>
</evidence>
<dbReference type="GO" id="GO:0005634">
    <property type="term" value="C:nucleus"/>
    <property type="evidence" value="ECO:0007669"/>
    <property type="project" value="UniProtKB-SubCell"/>
</dbReference>
<reference evidence="13 14" key="2">
    <citation type="journal article" date="2019" name="G3 (Bethesda)">
        <title>Hybrid Assembly of the Genome of the Entomopathogenic Nematode Steinernema carpocapsae Identifies the X-Chromosome.</title>
        <authorList>
            <person name="Serra L."/>
            <person name="Macchietto M."/>
            <person name="Macias-Munoz A."/>
            <person name="McGill C.J."/>
            <person name="Rodriguez I.M."/>
            <person name="Rodriguez B."/>
            <person name="Murad R."/>
            <person name="Mortazavi A."/>
        </authorList>
    </citation>
    <scope>NUCLEOTIDE SEQUENCE [LARGE SCALE GENOMIC DNA]</scope>
    <source>
        <strain evidence="13 14">ALL</strain>
    </source>
</reference>
<feature type="site" description="Histone H3K4me3 binding" evidence="7">
    <location>
        <position position="177"/>
    </location>
</feature>
<evidence type="ECO:0000256" key="8">
    <source>
        <dbReference type="PIRSR" id="PIRSR628651-51"/>
    </source>
</evidence>
<dbReference type="STRING" id="34508.A0A4U8UZ98"/>
<keyword evidence="5 8" id="KW-0862">Zinc</keyword>
<feature type="binding site" evidence="8">
    <location>
        <position position="221"/>
    </location>
    <ligand>
        <name>Zn(2+)</name>
        <dbReference type="ChEBI" id="CHEBI:29105"/>
        <label>2</label>
    </ligand>
</feature>
<evidence type="ECO:0000256" key="7">
    <source>
        <dbReference type="PIRSR" id="PIRSR628651-50"/>
    </source>
</evidence>
<dbReference type="FunFam" id="3.30.40.10:FF:000021">
    <property type="entry name" value="Inhibitor of growth 2b"/>
    <property type="match status" value="1"/>
</dbReference>
<keyword evidence="14" id="KW-1185">Reference proteome</keyword>
<evidence type="ECO:0000313" key="13">
    <source>
        <dbReference type="EMBL" id="TMS38305.1"/>
    </source>
</evidence>
<keyword evidence="6 10" id="KW-0539">Nucleus</keyword>
<reference evidence="13 14" key="1">
    <citation type="journal article" date="2015" name="Genome Biol.">
        <title>Comparative genomics of Steinernema reveals deeply conserved gene regulatory networks.</title>
        <authorList>
            <person name="Dillman A.R."/>
            <person name="Macchietto M."/>
            <person name="Porter C.F."/>
            <person name="Rogers A."/>
            <person name="Williams B."/>
            <person name="Antoshechkin I."/>
            <person name="Lee M.M."/>
            <person name="Goodwin Z."/>
            <person name="Lu X."/>
            <person name="Lewis E.E."/>
            <person name="Goodrich-Blair H."/>
            <person name="Stock S.P."/>
            <person name="Adams B.J."/>
            <person name="Sternberg P.W."/>
            <person name="Mortazavi A."/>
        </authorList>
    </citation>
    <scope>NUCLEOTIDE SEQUENCE [LARGE SCALE GENOMIC DNA]</scope>
    <source>
        <strain evidence="13 14">ALL</strain>
    </source>
</reference>
<feature type="site" description="Histone H3K4me3 binding" evidence="7">
    <location>
        <position position="188"/>
    </location>
</feature>
<evidence type="ECO:0000256" key="11">
    <source>
        <dbReference type="SAM" id="MobiDB-lite"/>
    </source>
</evidence>
<feature type="binding site" evidence="8">
    <location>
        <position position="178"/>
    </location>
    <ligand>
        <name>Zn(2+)</name>
        <dbReference type="ChEBI" id="CHEBI:29105"/>
        <label>1</label>
    </ligand>
</feature>
<dbReference type="EMBL" id="CM016762">
    <property type="protein sequence ID" value="TMS38305.1"/>
    <property type="molecule type" value="Genomic_DNA"/>
</dbReference>
<dbReference type="OrthoDB" id="5411773at2759"/>
<name>A0A4U8UZ98_STECR</name>
<dbReference type="Proteomes" id="UP000298663">
    <property type="component" value="Chromosome X"/>
</dbReference>
<evidence type="ECO:0000256" key="5">
    <source>
        <dbReference type="ARBA" id="ARBA00022833"/>
    </source>
</evidence>
<comment type="function">
    <text evidence="10">Component of an histone acetyltransferase complex.</text>
</comment>
<accession>A0A4U8UZ98</accession>
<protein>
    <recommendedName>
        <fullName evidence="10">Inhibitor of growth protein</fullName>
    </recommendedName>
</protein>
<evidence type="ECO:0000313" key="14">
    <source>
        <dbReference type="Proteomes" id="UP000298663"/>
    </source>
</evidence>
<proteinExistence type="inferred from homology"/>
<feature type="binding site" evidence="8">
    <location>
        <position position="202"/>
    </location>
    <ligand>
        <name>Zn(2+)</name>
        <dbReference type="ChEBI" id="CHEBI:29105"/>
        <label>1</label>
    </ligand>
</feature>
<comment type="caution">
    <text evidence="13">The sequence shown here is derived from an EMBL/GenBank/DDBJ whole genome shotgun (WGS) entry which is preliminary data.</text>
</comment>
<dbReference type="PANTHER" id="PTHR10333">
    <property type="entry name" value="INHIBITOR OF GROWTH PROTEIN"/>
    <property type="match status" value="1"/>
</dbReference>
<feature type="binding site" evidence="8">
    <location>
        <position position="191"/>
    </location>
    <ligand>
        <name>Zn(2+)</name>
        <dbReference type="ChEBI" id="CHEBI:29105"/>
        <label>2</label>
    </ligand>
</feature>
<comment type="similarity">
    <text evidence="2 10">Belongs to the ING family.</text>
</comment>
<evidence type="ECO:0000256" key="9">
    <source>
        <dbReference type="PROSITE-ProRule" id="PRU00146"/>
    </source>
</evidence>
<keyword evidence="4 9" id="KW-0863">Zinc-finger</keyword>
<comment type="subcellular location">
    <subcellularLocation>
        <location evidence="1 10">Nucleus</location>
    </subcellularLocation>
</comment>
<sequence length="239" mass="27700">MRRTALGERQKAARRQMKALNPVIGRKLAEMRKLDMEAEKLVHEADTEFQKLCENWRNLASPSAEKQRKEIKHMYNRALALSNKKVKLADDMYQTVDRIVVQLDIERDGLRDALERLIDERKETLAQFESEPRRKRRTTQNKKSMSEDSGKQADAFEPFDTSKLVPDIPVDPNEPTYCHCKQVSYGRMVMCDNDNCPIEWFHFKCVGLNASPKGTWYCSLCAEEGDHTTKRKSDGNSEK</sequence>
<feature type="domain" description="PHD-type" evidence="12">
    <location>
        <begin position="175"/>
        <end position="224"/>
    </location>
</feature>
<dbReference type="Pfam" id="PF12998">
    <property type="entry name" value="ING"/>
    <property type="match status" value="1"/>
</dbReference>
<dbReference type="InterPro" id="IPR013083">
    <property type="entry name" value="Znf_RING/FYVE/PHD"/>
</dbReference>
<feature type="region of interest" description="Disordered" evidence="11">
    <location>
        <begin position="128"/>
        <end position="162"/>
    </location>
</feature>
<keyword evidence="10" id="KW-0156">Chromatin regulator</keyword>
<dbReference type="EMBL" id="AZBU02000001">
    <property type="protein sequence ID" value="TMS38305.1"/>
    <property type="molecule type" value="Genomic_DNA"/>
</dbReference>
<dbReference type="InterPro" id="IPR019786">
    <property type="entry name" value="Zinc_finger_PHD-type_CS"/>
</dbReference>
<dbReference type="SMART" id="SM01408">
    <property type="entry name" value="ING"/>
    <property type="match status" value="1"/>
</dbReference>
<evidence type="ECO:0000256" key="1">
    <source>
        <dbReference type="ARBA" id="ARBA00004123"/>
    </source>
</evidence>
<feature type="binding site" evidence="8">
    <location>
        <position position="205"/>
    </location>
    <ligand>
        <name>Zn(2+)</name>
        <dbReference type="ChEBI" id="CHEBI:29105"/>
        <label>1</label>
    </ligand>
</feature>
<dbReference type="InterPro" id="IPR019787">
    <property type="entry name" value="Znf_PHD-finger"/>
</dbReference>
<dbReference type="InterPro" id="IPR024610">
    <property type="entry name" value="ING_N_histone-binding"/>
</dbReference>
<evidence type="ECO:0000256" key="10">
    <source>
        <dbReference type="RuleBase" id="RU361213"/>
    </source>
</evidence>
<dbReference type="AlphaFoldDB" id="A0A4U8UZ98"/>
<feature type="site" description="Histone H3K4me3 binding" evidence="7">
    <location>
        <position position="192"/>
    </location>
</feature>
<dbReference type="Gene3D" id="6.10.140.1740">
    <property type="match status" value="1"/>
</dbReference>
<dbReference type="SMART" id="SM00249">
    <property type="entry name" value="PHD"/>
    <property type="match status" value="1"/>
</dbReference>
<dbReference type="PROSITE" id="PS50016">
    <property type="entry name" value="ZF_PHD_2"/>
    <property type="match status" value="1"/>
</dbReference>
<dbReference type="InterPro" id="IPR011011">
    <property type="entry name" value="Znf_FYVE_PHD"/>
</dbReference>
<dbReference type="GO" id="GO:0006325">
    <property type="term" value="P:chromatin organization"/>
    <property type="evidence" value="ECO:0007669"/>
    <property type="project" value="UniProtKB-KW"/>
</dbReference>
<feature type="site" description="Histone H3K4me3 binding" evidence="7">
    <location>
        <position position="200"/>
    </location>
</feature>